<name>A0AAV4TY88_9ARAC</name>
<evidence type="ECO:0000313" key="1">
    <source>
        <dbReference type="EMBL" id="GIY49353.1"/>
    </source>
</evidence>
<organism evidence="1 2">
    <name type="scientific">Caerostris darwini</name>
    <dbReference type="NCBI Taxonomy" id="1538125"/>
    <lineage>
        <taxon>Eukaryota</taxon>
        <taxon>Metazoa</taxon>
        <taxon>Ecdysozoa</taxon>
        <taxon>Arthropoda</taxon>
        <taxon>Chelicerata</taxon>
        <taxon>Arachnida</taxon>
        <taxon>Araneae</taxon>
        <taxon>Araneomorphae</taxon>
        <taxon>Entelegynae</taxon>
        <taxon>Araneoidea</taxon>
        <taxon>Araneidae</taxon>
        <taxon>Caerostris</taxon>
    </lineage>
</organism>
<proteinExistence type="predicted"/>
<keyword evidence="2" id="KW-1185">Reference proteome</keyword>
<sequence length="88" mass="10318">MECYNNRMSTPRIDAKKSIGHKNLSFWFEEDHQDGMLGLRSRRVRSKIQEVDLIPGVRYETECENMKSMNMALVCLDGEILEVEISFF</sequence>
<dbReference type="Proteomes" id="UP001054837">
    <property type="component" value="Unassembled WGS sequence"/>
</dbReference>
<dbReference type="EMBL" id="BPLQ01010221">
    <property type="protein sequence ID" value="GIY49353.1"/>
    <property type="molecule type" value="Genomic_DNA"/>
</dbReference>
<gene>
    <name evidence="1" type="ORF">CDAR_600491</name>
</gene>
<comment type="caution">
    <text evidence="1">The sequence shown here is derived from an EMBL/GenBank/DDBJ whole genome shotgun (WGS) entry which is preliminary data.</text>
</comment>
<protein>
    <submittedName>
        <fullName evidence="1">Uncharacterized protein</fullName>
    </submittedName>
</protein>
<reference evidence="1 2" key="1">
    <citation type="submission" date="2021-06" db="EMBL/GenBank/DDBJ databases">
        <title>Caerostris darwini draft genome.</title>
        <authorList>
            <person name="Kono N."/>
            <person name="Arakawa K."/>
        </authorList>
    </citation>
    <scope>NUCLEOTIDE SEQUENCE [LARGE SCALE GENOMIC DNA]</scope>
</reference>
<dbReference type="AlphaFoldDB" id="A0AAV4TY88"/>
<evidence type="ECO:0000313" key="2">
    <source>
        <dbReference type="Proteomes" id="UP001054837"/>
    </source>
</evidence>
<accession>A0AAV4TY88</accession>